<protein>
    <submittedName>
        <fullName evidence="1">Membrane dipeptidase</fullName>
    </submittedName>
</protein>
<dbReference type="SUPFAM" id="SSF51556">
    <property type="entry name" value="Metallo-dependent hydrolases"/>
    <property type="match status" value="1"/>
</dbReference>
<reference evidence="2" key="1">
    <citation type="submission" date="2017-07" db="EMBL/GenBank/DDBJ databases">
        <authorList>
            <person name="Varghese N."/>
            <person name="Submissions S."/>
        </authorList>
    </citation>
    <scope>NUCLEOTIDE SEQUENCE [LARGE SCALE GENOMIC DNA]</scope>
    <source>
        <strain evidence="2">NLAE-zl-C134</strain>
    </source>
</reference>
<dbReference type="RefSeq" id="WP_181392761.1">
    <property type="nucleotide sequence ID" value="NZ_QGDS01000003.1"/>
</dbReference>
<gene>
    <name evidence="1" type="ORF">SAMN05216529_103280</name>
</gene>
<dbReference type="EMBL" id="UHJJ01000003">
    <property type="protein sequence ID" value="SUQ13550.1"/>
    <property type="molecule type" value="Genomic_DNA"/>
</dbReference>
<proteinExistence type="predicted"/>
<organism evidence="1 2">
    <name type="scientific">Faecalicatena contorta</name>
    <dbReference type="NCBI Taxonomy" id="39482"/>
    <lineage>
        <taxon>Bacteria</taxon>
        <taxon>Bacillati</taxon>
        <taxon>Bacillota</taxon>
        <taxon>Clostridia</taxon>
        <taxon>Lachnospirales</taxon>
        <taxon>Lachnospiraceae</taxon>
        <taxon>Faecalicatena</taxon>
    </lineage>
</organism>
<dbReference type="PANTHER" id="PTHR10443:SF12">
    <property type="entry name" value="DIPEPTIDASE"/>
    <property type="match status" value="1"/>
</dbReference>
<dbReference type="InterPro" id="IPR008257">
    <property type="entry name" value="Pept_M19"/>
</dbReference>
<dbReference type="GO" id="GO:0070573">
    <property type="term" value="F:metallodipeptidase activity"/>
    <property type="evidence" value="ECO:0007669"/>
    <property type="project" value="InterPro"/>
</dbReference>
<sequence length="337" mass="37469">MNLVDMHCDTISELMKASADDTLAGNSLSISIEGMEKVGTLAQFFACFVNAASFEEPKTSQDSRTAGQQKRISPAAWERAYRAVMKMIERMDGEQNEKVKIACNYSEIMENKKRRIISAVKTVEEGGIISGKLSRLDTLYQAGIRLVTLTWNYANCLGYPNSREKTIMEKGLTGFGFQAVERMNELGILVDVSHLSDGGFWDCIKISKVPICASHSNARALCNHPRNLTDEMLRALGEAGGGAGLNFYPPFLRENETAVLDDIARHAVHMIQVGGEGVVTIGTDFDGFHNEDREQWIGHVRDMGLVWEAMKKRGITERQLDKIMGENALRIIKEGMK</sequence>
<dbReference type="Proteomes" id="UP000254051">
    <property type="component" value="Unassembled WGS sequence"/>
</dbReference>
<accession>A0A316A0C4</accession>
<dbReference type="Gene3D" id="3.20.20.140">
    <property type="entry name" value="Metal-dependent hydrolases"/>
    <property type="match status" value="1"/>
</dbReference>
<keyword evidence="2" id="KW-1185">Reference proteome</keyword>
<dbReference type="InterPro" id="IPR032466">
    <property type="entry name" value="Metal_Hydrolase"/>
</dbReference>
<dbReference type="Pfam" id="PF01244">
    <property type="entry name" value="Peptidase_M19"/>
    <property type="match status" value="1"/>
</dbReference>
<dbReference type="AlphaFoldDB" id="A0A316A0C4"/>
<evidence type="ECO:0000313" key="2">
    <source>
        <dbReference type="Proteomes" id="UP000254051"/>
    </source>
</evidence>
<dbReference type="GO" id="GO:0006508">
    <property type="term" value="P:proteolysis"/>
    <property type="evidence" value="ECO:0007669"/>
    <property type="project" value="InterPro"/>
</dbReference>
<dbReference type="PROSITE" id="PS51365">
    <property type="entry name" value="RENAL_DIPEPTIDASE_2"/>
    <property type="match status" value="1"/>
</dbReference>
<dbReference type="PANTHER" id="PTHR10443">
    <property type="entry name" value="MICROSOMAL DIPEPTIDASE"/>
    <property type="match status" value="1"/>
</dbReference>
<name>A0A316A0C4_9FIRM</name>
<evidence type="ECO:0000313" key="1">
    <source>
        <dbReference type="EMBL" id="SUQ13550.1"/>
    </source>
</evidence>